<gene>
    <name evidence="1" type="ORF">BV25DRAFT_183299</name>
</gene>
<protein>
    <submittedName>
        <fullName evidence="1">Uncharacterized protein</fullName>
    </submittedName>
</protein>
<dbReference type="Proteomes" id="UP000814140">
    <property type="component" value="Unassembled WGS sequence"/>
</dbReference>
<evidence type="ECO:0000313" key="1">
    <source>
        <dbReference type="EMBL" id="KAI0064746.1"/>
    </source>
</evidence>
<accession>A0ACB8T9N3</accession>
<organism evidence="1 2">
    <name type="scientific">Artomyces pyxidatus</name>
    <dbReference type="NCBI Taxonomy" id="48021"/>
    <lineage>
        <taxon>Eukaryota</taxon>
        <taxon>Fungi</taxon>
        <taxon>Dikarya</taxon>
        <taxon>Basidiomycota</taxon>
        <taxon>Agaricomycotina</taxon>
        <taxon>Agaricomycetes</taxon>
        <taxon>Russulales</taxon>
        <taxon>Auriscalpiaceae</taxon>
        <taxon>Artomyces</taxon>
    </lineage>
</organism>
<evidence type="ECO:0000313" key="2">
    <source>
        <dbReference type="Proteomes" id="UP000814140"/>
    </source>
</evidence>
<sequence>MRSKRYLAVIHIVANVLTQHYVKLYSTGVRTDCGLPNCVHSANHMHKTARTCYCSQVIYDDRKVINLFQEPCDDCKEAGMDRGRRR</sequence>
<dbReference type="EMBL" id="MU277197">
    <property type="protein sequence ID" value="KAI0064746.1"/>
    <property type="molecule type" value="Genomic_DNA"/>
</dbReference>
<name>A0ACB8T9N3_9AGAM</name>
<reference evidence="1" key="2">
    <citation type="journal article" date="2022" name="New Phytol.">
        <title>Evolutionary transition to the ectomycorrhizal habit in the genomes of a hyperdiverse lineage of mushroom-forming fungi.</title>
        <authorList>
            <person name="Looney B."/>
            <person name="Miyauchi S."/>
            <person name="Morin E."/>
            <person name="Drula E."/>
            <person name="Courty P.E."/>
            <person name="Kohler A."/>
            <person name="Kuo A."/>
            <person name="LaButti K."/>
            <person name="Pangilinan J."/>
            <person name="Lipzen A."/>
            <person name="Riley R."/>
            <person name="Andreopoulos W."/>
            <person name="He G."/>
            <person name="Johnson J."/>
            <person name="Nolan M."/>
            <person name="Tritt A."/>
            <person name="Barry K.W."/>
            <person name="Grigoriev I.V."/>
            <person name="Nagy L.G."/>
            <person name="Hibbett D."/>
            <person name="Henrissat B."/>
            <person name="Matheny P.B."/>
            <person name="Labbe J."/>
            <person name="Martin F.M."/>
        </authorList>
    </citation>
    <scope>NUCLEOTIDE SEQUENCE</scope>
    <source>
        <strain evidence="1">HHB10654</strain>
    </source>
</reference>
<keyword evidence="2" id="KW-1185">Reference proteome</keyword>
<comment type="caution">
    <text evidence="1">The sequence shown here is derived from an EMBL/GenBank/DDBJ whole genome shotgun (WGS) entry which is preliminary data.</text>
</comment>
<proteinExistence type="predicted"/>
<reference evidence="1" key="1">
    <citation type="submission" date="2021-03" db="EMBL/GenBank/DDBJ databases">
        <authorList>
            <consortium name="DOE Joint Genome Institute"/>
            <person name="Ahrendt S."/>
            <person name="Looney B.P."/>
            <person name="Miyauchi S."/>
            <person name="Morin E."/>
            <person name="Drula E."/>
            <person name="Courty P.E."/>
            <person name="Chicoki N."/>
            <person name="Fauchery L."/>
            <person name="Kohler A."/>
            <person name="Kuo A."/>
            <person name="Labutti K."/>
            <person name="Pangilinan J."/>
            <person name="Lipzen A."/>
            <person name="Riley R."/>
            <person name="Andreopoulos W."/>
            <person name="He G."/>
            <person name="Johnson J."/>
            <person name="Barry K.W."/>
            <person name="Grigoriev I.V."/>
            <person name="Nagy L."/>
            <person name="Hibbett D."/>
            <person name="Henrissat B."/>
            <person name="Matheny P.B."/>
            <person name="Labbe J."/>
            <person name="Martin F."/>
        </authorList>
    </citation>
    <scope>NUCLEOTIDE SEQUENCE</scope>
    <source>
        <strain evidence="1">HHB10654</strain>
    </source>
</reference>